<organism evidence="1">
    <name type="scientific">Arundo donax</name>
    <name type="common">Giant reed</name>
    <name type="synonym">Donax arundinaceus</name>
    <dbReference type="NCBI Taxonomy" id="35708"/>
    <lineage>
        <taxon>Eukaryota</taxon>
        <taxon>Viridiplantae</taxon>
        <taxon>Streptophyta</taxon>
        <taxon>Embryophyta</taxon>
        <taxon>Tracheophyta</taxon>
        <taxon>Spermatophyta</taxon>
        <taxon>Magnoliopsida</taxon>
        <taxon>Liliopsida</taxon>
        <taxon>Poales</taxon>
        <taxon>Poaceae</taxon>
        <taxon>PACMAD clade</taxon>
        <taxon>Arundinoideae</taxon>
        <taxon>Arundineae</taxon>
        <taxon>Arundo</taxon>
    </lineage>
</organism>
<proteinExistence type="predicted"/>
<dbReference type="EMBL" id="GBRH01162270">
    <property type="protein sequence ID" value="JAE35626.1"/>
    <property type="molecule type" value="Transcribed_RNA"/>
</dbReference>
<name>A0A0A9HLA8_ARUDO</name>
<accession>A0A0A9HLA8</accession>
<reference evidence="1" key="2">
    <citation type="journal article" date="2015" name="Data Brief">
        <title>Shoot transcriptome of the giant reed, Arundo donax.</title>
        <authorList>
            <person name="Barrero R.A."/>
            <person name="Guerrero F.D."/>
            <person name="Moolhuijzen P."/>
            <person name="Goolsby J.A."/>
            <person name="Tidwell J."/>
            <person name="Bellgard S.E."/>
            <person name="Bellgard M.I."/>
        </authorList>
    </citation>
    <scope>NUCLEOTIDE SEQUENCE</scope>
    <source>
        <tissue evidence="1">Shoot tissue taken approximately 20 cm above the soil surface</tissue>
    </source>
</reference>
<dbReference type="AlphaFoldDB" id="A0A0A9HLA8"/>
<reference evidence="1" key="1">
    <citation type="submission" date="2014-09" db="EMBL/GenBank/DDBJ databases">
        <authorList>
            <person name="Magalhaes I.L.F."/>
            <person name="Oliveira U."/>
            <person name="Santos F.R."/>
            <person name="Vidigal T.H.D.A."/>
            <person name="Brescovit A.D."/>
            <person name="Santos A.J."/>
        </authorList>
    </citation>
    <scope>NUCLEOTIDE SEQUENCE</scope>
    <source>
        <tissue evidence="1">Shoot tissue taken approximately 20 cm above the soil surface</tissue>
    </source>
</reference>
<sequence length="77" mass="8050">MVAKPDGLVKRRLPALVLPPQHGLPLVAGVSLLNKEGGHFSVPGPSSTVQWRIFVAVARDQQLSGLAADGPGHLQVP</sequence>
<evidence type="ECO:0000313" key="1">
    <source>
        <dbReference type="EMBL" id="JAE35626.1"/>
    </source>
</evidence>
<protein>
    <submittedName>
        <fullName evidence="1">Uncharacterized protein</fullName>
    </submittedName>
</protein>